<dbReference type="Gene3D" id="3.40.710.10">
    <property type="entry name" value="DD-peptidase/beta-lactamase superfamily"/>
    <property type="match status" value="1"/>
</dbReference>
<dbReference type="Proteomes" id="UP001300261">
    <property type="component" value="Unassembled WGS sequence"/>
</dbReference>
<feature type="domain" description="Beta-lactamase-related" evidence="1">
    <location>
        <begin position="2"/>
        <end position="205"/>
    </location>
</feature>
<reference evidence="2 3" key="1">
    <citation type="journal article" date="2016" name="Int. J. Syst. Evol. Microbiol.">
        <title>Labrenzia salina sp. nov., isolated from the rhizosphere of the halophyte Arthrocnemum macrostachyum.</title>
        <authorList>
            <person name="Camacho M."/>
            <person name="Redondo-Gomez S."/>
            <person name="Rodriguez-Llorente I."/>
            <person name="Rohde M."/>
            <person name="Sproer C."/>
            <person name="Schumann P."/>
            <person name="Klenk H.P."/>
            <person name="Montero-Calasanz M.D.C."/>
        </authorList>
    </citation>
    <scope>NUCLEOTIDE SEQUENCE [LARGE SCALE GENOMIC DNA]</scope>
    <source>
        <strain evidence="2 3">DSM 29163</strain>
    </source>
</reference>
<dbReference type="SUPFAM" id="SSF56601">
    <property type="entry name" value="beta-lactamase/transpeptidase-like"/>
    <property type="match status" value="1"/>
</dbReference>
<dbReference type="InterPro" id="IPR001466">
    <property type="entry name" value="Beta-lactam-related"/>
</dbReference>
<evidence type="ECO:0000313" key="3">
    <source>
        <dbReference type="Proteomes" id="UP001300261"/>
    </source>
</evidence>
<proteinExistence type="predicted"/>
<dbReference type="RefSeq" id="WP_265967163.1">
    <property type="nucleotide sequence ID" value="NZ_JAPEVI010000003.1"/>
</dbReference>
<comment type="caution">
    <text evidence="2">The sequence shown here is derived from an EMBL/GenBank/DDBJ whole genome shotgun (WGS) entry which is preliminary data.</text>
</comment>
<dbReference type="PANTHER" id="PTHR43283">
    <property type="entry name" value="BETA-LACTAMASE-RELATED"/>
    <property type="match status" value="1"/>
</dbReference>
<name>A0ABT3R376_9HYPH</name>
<organism evidence="2 3">
    <name type="scientific">Roseibium salinum</name>
    <dbReference type="NCBI Taxonomy" id="1604349"/>
    <lineage>
        <taxon>Bacteria</taxon>
        <taxon>Pseudomonadati</taxon>
        <taxon>Pseudomonadota</taxon>
        <taxon>Alphaproteobacteria</taxon>
        <taxon>Hyphomicrobiales</taxon>
        <taxon>Stappiaceae</taxon>
        <taxon>Roseibium</taxon>
    </lineage>
</organism>
<evidence type="ECO:0000259" key="1">
    <source>
        <dbReference type="Pfam" id="PF00144"/>
    </source>
</evidence>
<evidence type="ECO:0000313" key="2">
    <source>
        <dbReference type="EMBL" id="MCX2723545.1"/>
    </source>
</evidence>
<keyword evidence="3" id="KW-1185">Reference proteome</keyword>
<dbReference type="PANTHER" id="PTHR43283:SF7">
    <property type="entry name" value="BETA-LACTAMASE-RELATED DOMAIN-CONTAINING PROTEIN"/>
    <property type="match status" value="1"/>
</dbReference>
<dbReference type="InterPro" id="IPR050789">
    <property type="entry name" value="Diverse_Enzym_Activities"/>
</dbReference>
<dbReference type="Pfam" id="PF00144">
    <property type="entry name" value="Beta-lactamase"/>
    <property type="match status" value="1"/>
</dbReference>
<accession>A0ABT3R376</accession>
<keyword evidence="2" id="KW-0378">Hydrolase</keyword>
<protein>
    <submittedName>
        <fullName evidence="2">Serine hydrolase</fullName>
    </submittedName>
</protein>
<dbReference type="EMBL" id="JAPEVI010000003">
    <property type="protein sequence ID" value="MCX2723545.1"/>
    <property type="molecule type" value="Genomic_DNA"/>
</dbReference>
<gene>
    <name evidence="2" type="ORF">ON753_14390</name>
</gene>
<sequence>MRSFLEMRSGLEFEEDGADKQNRLAAYNPFGNLARLHAGGLSAVEGQLAVLPQNRDGFSYQNVNTAVLGRLLSEVYRQPLHDILAQKIWQPAGAAEAFWLRHGEASEVTAYCCLFATPRDWIGVGRFLMENGSRAEPFLRDDLWQEFFGSGLGRQDLVDGSYGLHVRHNILDRQGQALQGPFTYMMGQGGQIVYIMPEKDLVVVRFGEQHSLLHSTLYSAWNSLTAGNVSAQ</sequence>
<dbReference type="InterPro" id="IPR012338">
    <property type="entry name" value="Beta-lactam/transpept-like"/>
</dbReference>
<dbReference type="GO" id="GO:0016787">
    <property type="term" value="F:hydrolase activity"/>
    <property type="evidence" value="ECO:0007669"/>
    <property type="project" value="UniProtKB-KW"/>
</dbReference>